<keyword evidence="2" id="KW-0560">Oxidoreductase</keyword>
<dbReference type="GO" id="GO:0046872">
    <property type="term" value="F:metal ion binding"/>
    <property type="evidence" value="ECO:0007669"/>
    <property type="project" value="UniProtKB-KW"/>
</dbReference>
<dbReference type="AlphaFoldDB" id="A0A0D1ZXD3"/>
<comment type="similarity">
    <text evidence="1 2">Belongs to the iron/ascorbate-dependent oxidoreductase family.</text>
</comment>
<keyword evidence="2" id="KW-0408">Iron</keyword>
<sequence>MQDPQFSIPTVDVSYYLEDSGSSEARDVIQQVRHACRTSGFFQITGHGIPAELQQEVFQAAELVFSLSTEEKIELLGKNGRGYEILGGQTLQPGAKPDLKEGYFVGPDLAPNVRPPFRDFQHPNIWPPSSLIDPSKFKTPLLKYQSLLAELSLKILQILAEGLPYCDAHTFDKFATNPIANIRLLHYPPQPNLDDKDQLGAGAHTDFGAITLLMQDANGGLQVLNQQTNEWIDVPPNPSAYVVNVGDMLDTWTKGEYRSNVHRVINRSGTHRYSVPFFFDGNVDYVLEPLDGSGDGKGPTVEEFMKERYRRTKTS</sequence>
<dbReference type="InterPro" id="IPR005123">
    <property type="entry name" value="Oxoglu/Fe-dep_dioxygenase_dom"/>
</dbReference>
<dbReference type="Pfam" id="PF03171">
    <property type="entry name" value="2OG-FeII_Oxy"/>
    <property type="match status" value="1"/>
</dbReference>
<evidence type="ECO:0000313" key="4">
    <source>
        <dbReference type="EMBL" id="KIV99107.1"/>
    </source>
</evidence>
<evidence type="ECO:0000256" key="2">
    <source>
        <dbReference type="RuleBase" id="RU003682"/>
    </source>
</evidence>
<evidence type="ECO:0000259" key="3">
    <source>
        <dbReference type="PROSITE" id="PS51471"/>
    </source>
</evidence>
<feature type="domain" description="Fe2OG dioxygenase" evidence="3">
    <location>
        <begin position="178"/>
        <end position="281"/>
    </location>
</feature>
<protein>
    <recommendedName>
        <fullName evidence="3">Fe2OG dioxygenase domain-containing protein</fullName>
    </recommendedName>
</protein>
<dbReference type="Proteomes" id="UP000053259">
    <property type="component" value="Unassembled WGS sequence"/>
</dbReference>
<dbReference type="EMBL" id="KN847585">
    <property type="protein sequence ID" value="KIV99107.1"/>
    <property type="molecule type" value="Genomic_DNA"/>
</dbReference>
<dbReference type="InterPro" id="IPR050231">
    <property type="entry name" value="Iron_ascorbate_oxido_reductase"/>
</dbReference>
<organism evidence="4 5">
    <name type="scientific">Verruconis gallopava</name>
    <dbReference type="NCBI Taxonomy" id="253628"/>
    <lineage>
        <taxon>Eukaryota</taxon>
        <taxon>Fungi</taxon>
        <taxon>Dikarya</taxon>
        <taxon>Ascomycota</taxon>
        <taxon>Pezizomycotina</taxon>
        <taxon>Dothideomycetes</taxon>
        <taxon>Pleosporomycetidae</taxon>
        <taxon>Venturiales</taxon>
        <taxon>Sympoventuriaceae</taxon>
        <taxon>Verruconis</taxon>
    </lineage>
</organism>
<dbReference type="GO" id="GO:0016491">
    <property type="term" value="F:oxidoreductase activity"/>
    <property type="evidence" value="ECO:0007669"/>
    <property type="project" value="UniProtKB-KW"/>
</dbReference>
<reference evidence="4 5" key="1">
    <citation type="submission" date="2015-01" db="EMBL/GenBank/DDBJ databases">
        <title>The Genome Sequence of Ochroconis gallopava CBS43764.</title>
        <authorList>
            <consortium name="The Broad Institute Genomics Platform"/>
            <person name="Cuomo C."/>
            <person name="de Hoog S."/>
            <person name="Gorbushina A."/>
            <person name="Stielow B."/>
            <person name="Teixiera M."/>
            <person name="Abouelleil A."/>
            <person name="Chapman S.B."/>
            <person name="Priest M."/>
            <person name="Young S.K."/>
            <person name="Wortman J."/>
            <person name="Nusbaum C."/>
            <person name="Birren B."/>
        </authorList>
    </citation>
    <scope>NUCLEOTIDE SEQUENCE [LARGE SCALE GENOMIC DNA]</scope>
    <source>
        <strain evidence="4 5">CBS 43764</strain>
    </source>
</reference>
<name>A0A0D1ZXD3_9PEZI</name>
<proteinExistence type="inferred from homology"/>
<dbReference type="Gene3D" id="2.60.120.330">
    <property type="entry name" value="B-lactam Antibiotic, Isopenicillin N Synthase, Chain"/>
    <property type="match status" value="1"/>
</dbReference>
<dbReference type="SUPFAM" id="SSF51197">
    <property type="entry name" value="Clavaminate synthase-like"/>
    <property type="match status" value="1"/>
</dbReference>
<dbReference type="PANTHER" id="PTHR47990">
    <property type="entry name" value="2-OXOGLUTARATE (2OG) AND FE(II)-DEPENDENT OXYGENASE SUPERFAMILY PROTEIN-RELATED"/>
    <property type="match status" value="1"/>
</dbReference>
<keyword evidence="5" id="KW-1185">Reference proteome</keyword>
<dbReference type="PROSITE" id="PS51471">
    <property type="entry name" value="FE2OG_OXY"/>
    <property type="match status" value="1"/>
</dbReference>
<dbReference type="Pfam" id="PF14226">
    <property type="entry name" value="DIOX_N"/>
    <property type="match status" value="1"/>
</dbReference>
<evidence type="ECO:0000313" key="5">
    <source>
        <dbReference type="Proteomes" id="UP000053259"/>
    </source>
</evidence>
<dbReference type="RefSeq" id="XP_016208977.1">
    <property type="nucleotide sequence ID" value="XM_016363219.1"/>
</dbReference>
<dbReference type="InParanoid" id="A0A0D1ZXD3"/>
<dbReference type="InterPro" id="IPR027443">
    <property type="entry name" value="IPNS-like_sf"/>
</dbReference>
<dbReference type="PRINTS" id="PR00682">
    <property type="entry name" value="IPNSYNTHASE"/>
</dbReference>
<dbReference type="VEuPathDB" id="FungiDB:PV09_09204"/>
<dbReference type="GO" id="GO:0044283">
    <property type="term" value="P:small molecule biosynthetic process"/>
    <property type="evidence" value="ECO:0007669"/>
    <property type="project" value="UniProtKB-ARBA"/>
</dbReference>
<dbReference type="GeneID" id="27317177"/>
<evidence type="ECO:0000256" key="1">
    <source>
        <dbReference type="ARBA" id="ARBA00008056"/>
    </source>
</evidence>
<dbReference type="STRING" id="253628.A0A0D1ZXD3"/>
<gene>
    <name evidence="4" type="ORF">PV09_09204</name>
</gene>
<dbReference type="OrthoDB" id="288590at2759"/>
<keyword evidence="2" id="KW-0479">Metal-binding</keyword>
<dbReference type="InterPro" id="IPR026992">
    <property type="entry name" value="DIOX_N"/>
</dbReference>
<dbReference type="InterPro" id="IPR044861">
    <property type="entry name" value="IPNS-like_FE2OG_OXY"/>
</dbReference>
<dbReference type="HOGENOM" id="CLU_010119_6_3_1"/>
<accession>A0A0D1ZXD3</accession>